<dbReference type="Pfam" id="PF00512">
    <property type="entry name" value="HisKA"/>
    <property type="match status" value="1"/>
</dbReference>
<evidence type="ECO:0000259" key="9">
    <source>
        <dbReference type="PROSITE" id="PS50109"/>
    </source>
</evidence>
<dbReference type="SMART" id="SM00387">
    <property type="entry name" value="HATPase_c"/>
    <property type="match status" value="1"/>
</dbReference>
<dbReference type="InterPro" id="IPR005467">
    <property type="entry name" value="His_kinase_dom"/>
</dbReference>
<keyword evidence="6 10" id="KW-0418">Kinase</keyword>
<sequence length="559" mass="60037">MSSLKGRALSFLGIRRDFHELDLRLRVALSQLPLFAAVLFSLPLVHAVKPEAYADADFLAGVCLVMVLSAAAIALPWDNFFQPAYWVIPILDFFAIALLFRGVQPDVAGMVVLAVFPVLWLAWSGFAPRSASIISVAGSLLIIWAPLYGTDPVAADFIRPILIPLVMLAVHKSAAVMTQDAAGQQRALEEKDLALKQSLADSRRRAELLDAVLDTIDVGVIVQARDGHVMLMNNRQLATHKLAVPEEAGNWTEADMFIYGPDGFTPLPAEERPLARAMRREAFSDCLVWVGRGAEQRALTVSARPLGCENGGFNGSVVAFGDVTDMVRALRAKEDFVASVSHELRTPLTSIIGYLDLAIGEAEDDGLSTSLRTSLTVAMRNAERLLVLVADLLTTASGSVHLDPADLSLRELVGSAADSAAPRALAAGIRLQIRPGEDIRGRFDAVRVQQVLDNLISNAIKYSPAGSTVTVQVKRADGSAVLEVSDEGMGMTEAEQAEIFNRFFRTAAVKKAAIPGVGLGLGITRDIVEAHGGKITLTSAPGVGTTFRVELPLEHVVQR</sequence>
<dbReference type="PRINTS" id="PR00344">
    <property type="entry name" value="BCTRLSENSOR"/>
</dbReference>
<evidence type="ECO:0000313" key="11">
    <source>
        <dbReference type="Proteomes" id="UP001139158"/>
    </source>
</evidence>
<keyword evidence="8" id="KW-0812">Transmembrane</keyword>
<comment type="subcellular location">
    <subcellularLocation>
        <location evidence="2">Cell membrane</location>
    </subcellularLocation>
</comment>
<dbReference type="InterPro" id="IPR035965">
    <property type="entry name" value="PAS-like_dom_sf"/>
</dbReference>
<dbReference type="SMART" id="SM00388">
    <property type="entry name" value="HisKA"/>
    <property type="match status" value="1"/>
</dbReference>
<feature type="transmembrane region" description="Helical" evidence="8">
    <location>
        <begin position="58"/>
        <end position="77"/>
    </location>
</feature>
<reference evidence="10" key="1">
    <citation type="submission" date="2021-10" db="EMBL/GenBank/DDBJ databases">
        <title>Novel species in genus Arthrobacter.</title>
        <authorList>
            <person name="Liu Y."/>
        </authorList>
    </citation>
    <scope>NUCLEOTIDE SEQUENCE</scope>
    <source>
        <strain evidence="10">Zg-Y453</strain>
    </source>
</reference>
<comment type="caution">
    <text evidence="10">The sequence shown here is derived from an EMBL/GenBank/DDBJ whole genome shotgun (WGS) entry which is preliminary data.</text>
</comment>
<evidence type="ECO:0000256" key="7">
    <source>
        <dbReference type="ARBA" id="ARBA00023012"/>
    </source>
</evidence>
<dbReference type="CDD" id="cd00075">
    <property type="entry name" value="HATPase"/>
    <property type="match status" value="1"/>
</dbReference>
<feature type="transmembrane region" description="Helical" evidence="8">
    <location>
        <begin position="132"/>
        <end position="149"/>
    </location>
</feature>
<dbReference type="FunFam" id="3.30.565.10:FF:000006">
    <property type="entry name" value="Sensor histidine kinase WalK"/>
    <property type="match status" value="1"/>
</dbReference>
<protein>
    <recommendedName>
        <fullName evidence="3">histidine kinase</fullName>
        <ecNumber evidence="3">2.7.13.3</ecNumber>
    </recommendedName>
</protein>
<gene>
    <name evidence="10" type="ORF">LJ757_05380</name>
</gene>
<comment type="catalytic activity">
    <reaction evidence="1">
        <text>ATP + protein L-histidine = ADP + protein N-phospho-L-histidine.</text>
        <dbReference type="EC" id="2.7.13.3"/>
    </reaction>
</comment>
<keyword evidence="11" id="KW-1185">Reference proteome</keyword>
<keyword evidence="7" id="KW-0902">Two-component regulatory system</keyword>
<dbReference type="PROSITE" id="PS50109">
    <property type="entry name" value="HIS_KIN"/>
    <property type="match status" value="1"/>
</dbReference>
<dbReference type="RefSeq" id="WP_227895046.1">
    <property type="nucleotide sequence ID" value="NZ_CP099466.1"/>
</dbReference>
<dbReference type="PANTHER" id="PTHR43711">
    <property type="entry name" value="TWO-COMPONENT HISTIDINE KINASE"/>
    <property type="match status" value="1"/>
</dbReference>
<dbReference type="Gene3D" id="1.10.287.130">
    <property type="match status" value="1"/>
</dbReference>
<keyword evidence="8" id="KW-1133">Transmembrane helix</keyword>
<evidence type="ECO:0000256" key="4">
    <source>
        <dbReference type="ARBA" id="ARBA00022553"/>
    </source>
</evidence>
<dbReference type="SUPFAM" id="SSF55785">
    <property type="entry name" value="PYP-like sensor domain (PAS domain)"/>
    <property type="match status" value="1"/>
</dbReference>
<dbReference type="InterPro" id="IPR036097">
    <property type="entry name" value="HisK_dim/P_sf"/>
</dbReference>
<dbReference type="CDD" id="cd00082">
    <property type="entry name" value="HisKA"/>
    <property type="match status" value="1"/>
</dbReference>
<feature type="transmembrane region" description="Helical" evidence="8">
    <location>
        <begin position="107"/>
        <end position="126"/>
    </location>
</feature>
<dbReference type="Gene3D" id="3.30.565.10">
    <property type="entry name" value="Histidine kinase-like ATPase, C-terminal domain"/>
    <property type="match status" value="1"/>
</dbReference>
<name>A0A9X1SBG2_9MICC</name>
<dbReference type="Gene3D" id="3.30.450.20">
    <property type="entry name" value="PAS domain"/>
    <property type="match status" value="1"/>
</dbReference>
<dbReference type="InterPro" id="IPR050736">
    <property type="entry name" value="Sensor_HK_Regulatory"/>
</dbReference>
<evidence type="ECO:0000256" key="8">
    <source>
        <dbReference type="SAM" id="Phobius"/>
    </source>
</evidence>
<dbReference type="SUPFAM" id="SSF55874">
    <property type="entry name" value="ATPase domain of HSP90 chaperone/DNA topoisomerase II/histidine kinase"/>
    <property type="match status" value="1"/>
</dbReference>
<dbReference type="PANTHER" id="PTHR43711:SF1">
    <property type="entry name" value="HISTIDINE KINASE 1"/>
    <property type="match status" value="1"/>
</dbReference>
<organism evidence="10 11">
    <name type="scientific">Arthrobacter caoxuetaonis</name>
    <dbReference type="NCBI Taxonomy" id="2886935"/>
    <lineage>
        <taxon>Bacteria</taxon>
        <taxon>Bacillati</taxon>
        <taxon>Actinomycetota</taxon>
        <taxon>Actinomycetes</taxon>
        <taxon>Micrococcales</taxon>
        <taxon>Micrococcaceae</taxon>
        <taxon>Arthrobacter</taxon>
    </lineage>
</organism>
<accession>A0A9X1SBG2</accession>
<dbReference type="SUPFAM" id="SSF47384">
    <property type="entry name" value="Homodimeric domain of signal transducing histidine kinase"/>
    <property type="match status" value="1"/>
</dbReference>
<dbReference type="InterPro" id="IPR003594">
    <property type="entry name" value="HATPase_dom"/>
</dbReference>
<feature type="transmembrane region" description="Helical" evidence="8">
    <location>
        <begin position="83"/>
        <end position="100"/>
    </location>
</feature>
<keyword evidence="5" id="KW-0808">Transferase</keyword>
<feature type="domain" description="Histidine kinase" evidence="9">
    <location>
        <begin position="339"/>
        <end position="555"/>
    </location>
</feature>
<dbReference type="EMBL" id="JAJFZV010000004">
    <property type="protein sequence ID" value="MCC3297238.1"/>
    <property type="molecule type" value="Genomic_DNA"/>
</dbReference>
<evidence type="ECO:0000256" key="1">
    <source>
        <dbReference type="ARBA" id="ARBA00000085"/>
    </source>
</evidence>
<dbReference type="GO" id="GO:0005886">
    <property type="term" value="C:plasma membrane"/>
    <property type="evidence" value="ECO:0007669"/>
    <property type="project" value="UniProtKB-SubCell"/>
</dbReference>
<evidence type="ECO:0000256" key="2">
    <source>
        <dbReference type="ARBA" id="ARBA00004236"/>
    </source>
</evidence>
<evidence type="ECO:0000256" key="5">
    <source>
        <dbReference type="ARBA" id="ARBA00022679"/>
    </source>
</evidence>
<keyword evidence="4" id="KW-0597">Phosphoprotein</keyword>
<evidence type="ECO:0000313" key="10">
    <source>
        <dbReference type="EMBL" id="MCC3297238.1"/>
    </source>
</evidence>
<dbReference type="InterPro" id="IPR036890">
    <property type="entry name" value="HATPase_C_sf"/>
</dbReference>
<dbReference type="AlphaFoldDB" id="A0A9X1SBG2"/>
<feature type="transmembrane region" description="Helical" evidence="8">
    <location>
        <begin position="27"/>
        <end position="46"/>
    </location>
</feature>
<keyword evidence="8" id="KW-0472">Membrane</keyword>
<evidence type="ECO:0000256" key="6">
    <source>
        <dbReference type="ARBA" id="ARBA00022777"/>
    </source>
</evidence>
<dbReference type="GO" id="GO:0000155">
    <property type="term" value="F:phosphorelay sensor kinase activity"/>
    <property type="evidence" value="ECO:0007669"/>
    <property type="project" value="InterPro"/>
</dbReference>
<dbReference type="Proteomes" id="UP001139158">
    <property type="component" value="Unassembled WGS sequence"/>
</dbReference>
<dbReference type="InterPro" id="IPR004358">
    <property type="entry name" value="Sig_transdc_His_kin-like_C"/>
</dbReference>
<proteinExistence type="predicted"/>
<dbReference type="Pfam" id="PF02518">
    <property type="entry name" value="HATPase_c"/>
    <property type="match status" value="1"/>
</dbReference>
<evidence type="ECO:0000256" key="3">
    <source>
        <dbReference type="ARBA" id="ARBA00012438"/>
    </source>
</evidence>
<dbReference type="EC" id="2.7.13.3" evidence="3"/>
<dbReference type="InterPro" id="IPR003661">
    <property type="entry name" value="HisK_dim/P_dom"/>
</dbReference>